<proteinExistence type="predicted"/>
<dbReference type="AlphaFoldDB" id="B0SYH8"/>
<evidence type="ECO:0000313" key="2">
    <source>
        <dbReference type="EMBL" id="ABZ73345.1"/>
    </source>
</evidence>
<feature type="transmembrane region" description="Helical" evidence="1">
    <location>
        <begin position="208"/>
        <end position="229"/>
    </location>
</feature>
<keyword evidence="1" id="KW-0472">Membrane</keyword>
<gene>
    <name evidence="2" type="ordered locus">Caul_4221</name>
</gene>
<dbReference type="eggNOG" id="COG3182">
    <property type="taxonomic scope" value="Bacteria"/>
</dbReference>
<accession>B0SYH8</accession>
<name>B0SYH8_CAUSK</name>
<reference evidence="2" key="1">
    <citation type="submission" date="2008-01" db="EMBL/GenBank/DDBJ databases">
        <title>Complete sequence of chromosome of Caulobacter sp. K31.</title>
        <authorList>
            <consortium name="US DOE Joint Genome Institute"/>
            <person name="Copeland A."/>
            <person name="Lucas S."/>
            <person name="Lapidus A."/>
            <person name="Barry K."/>
            <person name="Glavina del Rio T."/>
            <person name="Dalin E."/>
            <person name="Tice H."/>
            <person name="Pitluck S."/>
            <person name="Bruce D."/>
            <person name="Goodwin L."/>
            <person name="Thompson L.S."/>
            <person name="Brettin T."/>
            <person name="Detter J.C."/>
            <person name="Han C."/>
            <person name="Schmutz J."/>
            <person name="Larimer F."/>
            <person name="Land M."/>
            <person name="Hauser L."/>
            <person name="Kyrpides N."/>
            <person name="Kim E."/>
            <person name="Stephens C."/>
            <person name="Richardson P."/>
        </authorList>
    </citation>
    <scope>NUCLEOTIDE SEQUENCE [LARGE SCALE GENOMIC DNA]</scope>
    <source>
        <strain evidence="2">K31</strain>
    </source>
</reference>
<protein>
    <submittedName>
        <fullName evidence="2">PepSY-associated TM helix domain protein</fullName>
    </submittedName>
</protein>
<dbReference type="HOGENOM" id="CLU_043268_0_0_5"/>
<dbReference type="PANTHER" id="PTHR34219:SF6">
    <property type="entry name" value="BLR3280 PROTEIN"/>
    <property type="match status" value="1"/>
</dbReference>
<dbReference type="STRING" id="366602.Caul_4221"/>
<dbReference type="PANTHER" id="PTHR34219">
    <property type="entry name" value="IRON-REGULATED INNER MEMBRANE PROTEIN-RELATED"/>
    <property type="match status" value="1"/>
</dbReference>
<dbReference type="KEGG" id="cak:Caul_4221"/>
<keyword evidence="1" id="KW-1133">Transmembrane helix</keyword>
<dbReference type="InterPro" id="IPR005625">
    <property type="entry name" value="PepSY-ass_TM"/>
</dbReference>
<dbReference type="EMBL" id="CP000927">
    <property type="protein sequence ID" value="ABZ73345.1"/>
    <property type="molecule type" value="Genomic_DNA"/>
</dbReference>
<sequence precursor="true">MGKVLRWLSWFHRWTGVGLCLLFFLWFASGAVLLFVPFPSLSDQQRLAASDRFDSTAITVAPSAALAAVGGGDGLRLVAIGEEPRYVVQDAKGELRTIDARSGQIAPAVTADQARVIAQRFADVPVKHVSAPLRYDQWVVHNRFDPWRPFFRVSIDDPAGTQLYVSARTGEVMQRTRAGERAWNWGGAVIHWLYFTALRQSFVAWDQTVWWVSLLGVATAAVGTFLGVYRSQKRLRGRRSDWSSFRGWLRWHHGLGLGAAIFVLTWIVSGWLSMDHGRLFSRGVASQQAAARYHGQSLEQAFARAPASRLAVLGSTPAITFDVVGGRPVAASDDGSVSRVRLVDSDAEPVTPNLPNTLLIAAARRAWPVRAEVTEGDDGLYRAAEGMAARIVRLPLDRPAGTSIYLDPVTGRIVSVMDPSRKAYAWIYYALHTFNFPGLIDRPVLRKILVLIPLLLGLIFSWTSLVIALKRLRLIAA</sequence>
<keyword evidence="1" id="KW-0812">Transmembrane</keyword>
<feature type="transmembrane region" description="Helical" evidence="1">
    <location>
        <begin position="250"/>
        <end position="272"/>
    </location>
</feature>
<feature type="transmembrane region" description="Helical" evidence="1">
    <location>
        <begin position="14"/>
        <end position="36"/>
    </location>
</feature>
<organism evidence="2">
    <name type="scientific">Caulobacter sp. (strain K31)</name>
    <dbReference type="NCBI Taxonomy" id="366602"/>
    <lineage>
        <taxon>Bacteria</taxon>
        <taxon>Pseudomonadati</taxon>
        <taxon>Pseudomonadota</taxon>
        <taxon>Alphaproteobacteria</taxon>
        <taxon>Caulobacterales</taxon>
        <taxon>Caulobacteraceae</taxon>
        <taxon>Caulobacter</taxon>
    </lineage>
</organism>
<feature type="transmembrane region" description="Helical" evidence="1">
    <location>
        <begin position="448"/>
        <end position="469"/>
    </location>
</feature>
<evidence type="ECO:0000256" key="1">
    <source>
        <dbReference type="SAM" id="Phobius"/>
    </source>
</evidence>
<feature type="transmembrane region" description="Helical" evidence="1">
    <location>
        <begin position="182"/>
        <end position="202"/>
    </location>
</feature>
<dbReference type="Pfam" id="PF03929">
    <property type="entry name" value="PepSY_TM"/>
    <property type="match status" value="1"/>
</dbReference>